<protein>
    <submittedName>
        <fullName evidence="2">MlaD family protein</fullName>
    </submittedName>
</protein>
<gene>
    <name evidence="2" type="ORF">ACFYXQ_29600</name>
</gene>
<dbReference type="PANTHER" id="PTHR33371">
    <property type="entry name" value="INTERMEMBRANE PHOSPHOLIPID TRANSPORT SYSTEM BINDING PROTEIN MLAD-RELATED"/>
    <property type="match status" value="1"/>
</dbReference>
<name>A0ABW6S6S1_9NOCA</name>
<organism evidence="2 3">
    <name type="scientific">Nocardia jiangxiensis</name>
    <dbReference type="NCBI Taxonomy" id="282685"/>
    <lineage>
        <taxon>Bacteria</taxon>
        <taxon>Bacillati</taxon>
        <taxon>Actinomycetota</taxon>
        <taxon>Actinomycetes</taxon>
        <taxon>Mycobacteriales</taxon>
        <taxon>Nocardiaceae</taxon>
        <taxon>Nocardia</taxon>
    </lineage>
</organism>
<dbReference type="Proteomes" id="UP001601992">
    <property type="component" value="Unassembled WGS sequence"/>
</dbReference>
<evidence type="ECO:0000313" key="2">
    <source>
        <dbReference type="EMBL" id="MFF3571944.1"/>
    </source>
</evidence>
<proteinExistence type="predicted"/>
<dbReference type="InterPro" id="IPR052336">
    <property type="entry name" value="MlaD_Phospholipid_Transporter"/>
</dbReference>
<dbReference type="PANTHER" id="PTHR33371:SF4">
    <property type="entry name" value="INTERMEMBRANE PHOSPHOLIPID TRANSPORT SYSTEM BINDING PROTEIN MLAD"/>
    <property type="match status" value="1"/>
</dbReference>
<accession>A0ABW6S6S1</accession>
<evidence type="ECO:0000313" key="3">
    <source>
        <dbReference type="Proteomes" id="UP001601992"/>
    </source>
</evidence>
<reference evidence="2 3" key="1">
    <citation type="submission" date="2024-10" db="EMBL/GenBank/DDBJ databases">
        <title>The Natural Products Discovery Center: Release of the First 8490 Sequenced Strains for Exploring Actinobacteria Biosynthetic Diversity.</title>
        <authorList>
            <person name="Kalkreuter E."/>
            <person name="Kautsar S.A."/>
            <person name="Yang D."/>
            <person name="Bader C.D."/>
            <person name="Teijaro C.N."/>
            <person name="Fluegel L."/>
            <person name="Davis C.M."/>
            <person name="Simpson J.R."/>
            <person name="Lauterbach L."/>
            <person name="Steele A.D."/>
            <person name="Gui C."/>
            <person name="Meng S."/>
            <person name="Li G."/>
            <person name="Viehrig K."/>
            <person name="Ye F."/>
            <person name="Su P."/>
            <person name="Kiefer A.F."/>
            <person name="Nichols A."/>
            <person name="Cepeda A.J."/>
            <person name="Yan W."/>
            <person name="Fan B."/>
            <person name="Jiang Y."/>
            <person name="Adhikari A."/>
            <person name="Zheng C.-J."/>
            <person name="Schuster L."/>
            <person name="Cowan T.M."/>
            <person name="Smanski M.J."/>
            <person name="Chevrette M.G."/>
            <person name="De Carvalho L.P.S."/>
            <person name="Shen B."/>
        </authorList>
    </citation>
    <scope>NUCLEOTIDE SEQUENCE [LARGE SCALE GENOMIC DNA]</scope>
    <source>
        <strain evidence="2 3">NPDC002593</strain>
    </source>
</reference>
<evidence type="ECO:0000259" key="1">
    <source>
        <dbReference type="Pfam" id="PF02470"/>
    </source>
</evidence>
<comment type="caution">
    <text evidence="2">The sequence shown here is derived from an EMBL/GenBank/DDBJ whole genome shotgun (WGS) entry which is preliminary data.</text>
</comment>
<keyword evidence="3" id="KW-1185">Reference proteome</keyword>
<feature type="domain" description="Mce/MlaD" evidence="1">
    <location>
        <begin position="37"/>
        <end position="115"/>
    </location>
</feature>
<dbReference type="Pfam" id="PF02470">
    <property type="entry name" value="MlaD"/>
    <property type="match status" value="1"/>
</dbReference>
<dbReference type="InterPro" id="IPR003399">
    <property type="entry name" value="Mce/MlaD"/>
</dbReference>
<dbReference type="RefSeq" id="WP_387405630.1">
    <property type="nucleotide sequence ID" value="NZ_JBIAQY010000011.1"/>
</dbReference>
<dbReference type="EMBL" id="JBIAQY010000011">
    <property type="protein sequence ID" value="MFF3571944.1"/>
    <property type="molecule type" value="Genomic_DNA"/>
</dbReference>
<sequence>MAITPRRSRILCGLVVATVAFVLAAWQLVPALGHSDTLSVTLLTDRVGAGIQAGDAVRLDGVKVGSIDSIDTDDSVRQRISLRLDRGELTGVTDALDVDYAPGNLFGVSELTLLPATGGRALTDNVVIDLTGPNDSRAHDATISTLLRSVGQLTNDVLTPQLTTVLSKITADTRAFTPLVQTIVATVQNVADIQRLPSSYLLARYGSMVAGVPPTIQGLLDLLQAPFTNAYLAQPGKIDKFVANIDMIQGPLLGSITGLLNTGRTYYSGYTGMSVPLLNAMAAAVPEPQRSTEDLRLLLQRLERAMPDSGNGPVLNLAVDLRGVPALAAPLSALLTTPPAPSPQGGNR</sequence>